<dbReference type="Ensembl" id="ENSPSNT00000027504.1">
    <property type="protein sequence ID" value="ENSPSNP00000024450.1"/>
    <property type="gene ID" value="ENSPSNG00000017877.1"/>
</dbReference>
<name>A0A8C9CFN8_PHOSS</name>
<dbReference type="AlphaFoldDB" id="A0A8C9CFN8"/>
<protein>
    <submittedName>
        <fullName evidence="1">Uncharacterized protein</fullName>
    </submittedName>
</protein>
<proteinExistence type="predicted"/>
<reference evidence="1" key="1">
    <citation type="submission" date="2019-08" db="EMBL/GenBank/DDBJ databases">
        <title>Phocoena sinus (Vaquita) genome, mPhoSin1, primary haplotype.</title>
        <authorList>
            <person name="Morin P."/>
            <person name="Mountcastle J."/>
            <person name="Fungtammasan C."/>
            <person name="Rhie A."/>
            <person name="Rojas-Bracho L."/>
            <person name="Smith C.R."/>
            <person name="Taylor B.L."/>
            <person name="Gulland F.M.D."/>
            <person name="Musser W."/>
            <person name="Houck M."/>
            <person name="Haase B."/>
            <person name="Paez S."/>
            <person name="Howe K."/>
            <person name="Torrance J."/>
            <person name="Formenti G."/>
            <person name="Phillippy A."/>
            <person name="Ryder O."/>
            <person name="Jarvis E.D."/>
            <person name="Fedrigo O."/>
        </authorList>
    </citation>
    <scope>NUCLEOTIDE SEQUENCE [LARGE SCALE GENOMIC DNA]</scope>
</reference>
<evidence type="ECO:0000313" key="1">
    <source>
        <dbReference type="Ensembl" id="ENSPSNP00000024450.1"/>
    </source>
</evidence>
<organism evidence="1 2">
    <name type="scientific">Phocoena sinus</name>
    <name type="common">Vaquita</name>
    <dbReference type="NCBI Taxonomy" id="42100"/>
    <lineage>
        <taxon>Eukaryota</taxon>
        <taxon>Metazoa</taxon>
        <taxon>Chordata</taxon>
        <taxon>Craniata</taxon>
        <taxon>Vertebrata</taxon>
        <taxon>Euteleostomi</taxon>
        <taxon>Mammalia</taxon>
        <taxon>Eutheria</taxon>
        <taxon>Laurasiatheria</taxon>
        <taxon>Artiodactyla</taxon>
        <taxon>Whippomorpha</taxon>
        <taxon>Cetacea</taxon>
        <taxon>Odontoceti</taxon>
        <taxon>Phocoenidae</taxon>
        <taxon>Phocoena</taxon>
    </lineage>
</organism>
<sequence>MGADLTHPWGLGSSIRASVPQGPPCHTVTAVLRDQDKVLLPAPVFSYGTCTDKFHHPPGNLMLEPMAGTSNCAQLQKEKPVWQK</sequence>
<keyword evidence="2" id="KW-1185">Reference proteome</keyword>
<dbReference type="Proteomes" id="UP000694554">
    <property type="component" value="Chromosome 2"/>
</dbReference>
<reference evidence="1" key="3">
    <citation type="submission" date="2025-09" db="UniProtKB">
        <authorList>
            <consortium name="Ensembl"/>
        </authorList>
    </citation>
    <scope>IDENTIFICATION</scope>
</reference>
<accession>A0A8C9CFN8</accession>
<reference evidence="1" key="2">
    <citation type="submission" date="2025-08" db="UniProtKB">
        <authorList>
            <consortium name="Ensembl"/>
        </authorList>
    </citation>
    <scope>IDENTIFICATION</scope>
</reference>
<dbReference type="GeneTree" id="ENSGT00910000147973"/>
<evidence type="ECO:0000313" key="2">
    <source>
        <dbReference type="Proteomes" id="UP000694554"/>
    </source>
</evidence>